<accession>A0A2W5FF50</accession>
<dbReference type="SUPFAM" id="SSF54523">
    <property type="entry name" value="Pili subunits"/>
    <property type="match status" value="1"/>
</dbReference>
<name>A0A2W5FF50_9BACT</name>
<evidence type="ECO:0000313" key="4">
    <source>
        <dbReference type="Proteomes" id="UP000249739"/>
    </source>
</evidence>
<sequence length="747" mass="79616">MKLCARSWFFHRSDIMKAVQTITKPAHRSAGFTLVELCIVIIILGVVISVVATGYQSWQKQVKVETNQARVATAAEKINEYKKIHGHFPQPASLTLPRGNAEYGYSQDKTSTPIQNAGACQNGFCAQNGVSNRKILIGALPFRDLNIPEEEAYDVYGSRIIYTVTEESTKDGFKENQGAIQVRNEENKELFKTDFPGVFLTFSVGKNGKGGYSRDGVLVSACTGTTADTANCDFLTGSATADFRSNAYSEASNDTGATDDYFDDIIAFNRLPEQSAQWRRGLKENTDESVDDLIATGEGNVYVGSHTRAPSSDDGKLSILYDSSKPDIYDGSMNIRGALKTKQLCDGTDCLGLLNLERTCGTGEYIIGFYNGQPQCGPVYFGCDESEYLTGVSSNGTPNCEKLPPAPKDGICGSANGTALTAAPTGLSACRYGDEGGVTESASGWSWSCAGTNGGGTANCSGTKVPPPYDGVCGSANNQTFAAAPPSSSRCAVGTESGFSSGSLWRWTCQGEGTGHTDASCSANKPPTTSCECGPGNCPTTTPPPPTSVTYEVVYPYQGALGPHFANDGIHAACSAREDTVGAGNVQTVSFSAPANQLYANLATFCQQQNGYCCQFVPSDYNEGRFRSYDQFYKYDNTTSTRNIAGNVHISRVSSLGTGQWRSDNPIDYQQLHAGKISVSVQGSAGKRPINGECGPEHLSNDPTTPTTGFKCRNGRPIDILSTGNNRATWKCEGTHGGTTAICRSHN</sequence>
<keyword evidence="2" id="KW-0472">Membrane</keyword>
<proteinExistence type="predicted"/>
<comment type="caution">
    <text evidence="3">The sequence shown here is derived from an EMBL/GenBank/DDBJ whole genome shotgun (WGS) entry which is preliminary data.</text>
</comment>
<evidence type="ECO:0000256" key="2">
    <source>
        <dbReference type="SAM" id="Phobius"/>
    </source>
</evidence>
<evidence type="ECO:0008006" key="5">
    <source>
        <dbReference type="Google" id="ProtNLM"/>
    </source>
</evidence>
<dbReference type="EMBL" id="QFOT01000121">
    <property type="protein sequence ID" value="PZP54631.1"/>
    <property type="molecule type" value="Genomic_DNA"/>
</dbReference>
<keyword evidence="2" id="KW-0812">Transmembrane</keyword>
<dbReference type="InterPro" id="IPR012902">
    <property type="entry name" value="N_methyl_site"/>
</dbReference>
<dbReference type="NCBIfam" id="TIGR02532">
    <property type="entry name" value="IV_pilin_GFxxxE"/>
    <property type="match status" value="1"/>
</dbReference>
<organism evidence="3 4">
    <name type="scientific">Micavibrio aeruginosavorus</name>
    <dbReference type="NCBI Taxonomy" id="349221"/>
    <lineage>
        <taxon>Bacteria</taxon>
        <taxon>Pseudomonadati</taxon>
        <taxon>Bdellovibrionota</taxon>
        <taxon>Bdellovibrionia</taxon>
        <taxon>Bdellovibrionales</taxon>
        <taxon>Pseudobdellovibrionaceae</taxon>
        <taxon>Micavibrio</taxon>
    </lineage>
</organism>
<evidence type="ECO:0000313" key="3">
    <source>
        <dbReference type="EMBL" id="PZP54631.1"/>
    </source>
</evidence>
<evidence type="ECO:0000256" key="1">
    <source>
        <dbReference type="SAM" id="MobiDB-lite"/>
    </source>
</evidence>
<gene>
    <name evidence="3" type="ORF">DI586_09310</name>
</gene>
<dbReference type="Pfam" id="PF07963">
    <property type="entry name" value="N_methyl"/>
    <property type="match status" value="1"/>
</dbReference>
<dbReference type="AlphaFoldDB" id="A0A2W5FF50"/>
<dbReference type="Proteomes" id="UP000249739">
    <property type="component" value="Unassembled WGS sequence"/>
</dbReference>
<reference evidence="3 4" key="1">
    <citation type="submission" date="2017-08" db="EMBL/GenBank/DDBJ databases">
        <title>Infants hospitalized years apart are colonized by the same room-sourced microbial strains.</title>
        <authorList>
            <person name="Brooks B."/>
            <person name="Olm M.R."/>
            <person name="Firek B.A."/>
            <person name="Baker R."/>
            <person name="Thomas B.C."/>
            <person name="Morowitz M.J."/>
            <person name="Banfield J.F."/>
        </authorList>
    </citation>
    <scope>NUCLEOTIDE SEQUENCE [LARGE SCALE GENOMIC DNA]</scope>
    <source>
        <strain evidence="3">S2_006_000_R2_64</strain>
    </source>
</reference>
<dbReference type="InterPro" id="IPR045584">
    <property type="entry name" value="Pilin-like"/>
</dbReference>
<feature type="transmembrane region" description="Helical" evidence="2">
    <location>
        <begin position="34"/>
        <end position="58"/>
    </location>
</feature>
<feature type="region of interest" description="Disordered" evidence="1">
    <location>
        <begin position="690"/>
        <end position="710"/>
    </location>
</feature>
<dbReference type="Gene3D" id="3.30.700.10">
    <property type="entry name" value="Glycoprotein, Type 4 Pilin"/>
    <property type="match status" value="1"/>
</dbReference>
<protein>
    <recommendedName>
        <fullName evidence="5">Prepilin-type N-terminal cleavage/methylation domain-containing protein</fullName>
    </recommendedName>
</protein>
<keyword evidence="2" id="KW-1133">Transmembrane helix</keyword>